<dbReference type="OrthoDB" id="2499463at2759"/>
<gene>
    <name evidence="2" type="ORF">D9758_017965</name>
</gene>
<dbReference type="SUPFAM" id="SSF52540">
    <property type="entry name" value="P-loop containing nucleoside triphosphate hydrolases"/>
    <property type="match status" value="1"/>
</dbReference>
<evidence type="ECO:0000256" key="1">
    <source>
        <dbReference type="SAM" id="MobiDB-lite"/>
    </source>
</evidence>
<comment type="caution">
    <text evidence="2">The sequence shown here is derived from an EMBL/GenBank/DDBJ whole genome shotgun (WGS) entry which is preliminary data.</text>
</comment>
<feature type="region of interest" description="Disordered" evidence="1">
    <location>
        <begin position="1"/>
        <end position="27"/>
    </location>
</feature>
<evidence type="ECO:0008006" key="4">
    <source>
        <dbReference type="Google" id="ProtNLM"/>
    </source>
</evidence>
<sequence length="124" mass="13830">MQNCPHTPQNVSAHTFDTPRRHNPPLKEAHGVKTQSELPVRMRTLEAVRDALKNELQIPFDPNAWQYRFVRRISMGYDGLIVAATGLGKSLMFAGVAKLGKKGLAVVVCPLKVLEPDSIRSSRR</sequence>
<dbReference type="Proteomes" id="UP000559256">
    <property type="component" value="Unassembled WGS sequence"/>
</dbReference>
<protein>
    <recommendedName>
        <fullName evidence="4">DEAD/DEAH box helicase domain-containing protein</fullName>
    </recommendedName>
</protein>
<dbReference type="AlphaFoldDB" id="A0A8H5C5F9"/>
<dbReference type="EMBL" id="JAACJM010000240">
    <property type="protein sequence ID" value="KAF5335582.1"/>
    <property type="molecule type" value="Genomic_DNA"/>
</dbReference>
<proteinExistence type="predicted"/>
<accession>A0A8H5C5F9</accession>
<feature type="compositionally biased region" description="Polar residues" evidence="1">
    <location>
        <begin position="1"/>
        <end position="15"/>
    </location>
</feature>
<evidence type="ECO:0000313" key="2">
    <source>
        <dbReference type="EMBL" id="KAF5335582.1"/>
    </source>
</evidence>
<dbReference type="InterPro" id="IPR027417">
    <property type="entry name" value="P-loop_NTPase"/>
</dbReference>
<reference evidence="2 3" key="1">
    <citation type="journal article" date="2020" name="ISME J.">
        <title>Uncovering the hidden diversity of litter-decomposition mechanisms in mushroom-forming fungi.</title>
        <authorList>
            <person name="Floudas D."/>
            <person name="Bentzer J."/>
            <person name="Ahren D."/>
            <person name="Johansson T."/>
            <person name="Persson P."/>
            <person name="Tunlid A."/>
        </authorList>
    </citation>
    <scope>NUCLEOTIDE SEQUENCE [LARGE SCALE GENOMIC DNA]</scope>
    <source>
        <strain evidence="2 3">CBS 291.85</strain>
    </source>
</reference>
<organism evidence="2 3">
    <name type="scientific">Tetrapyrgos nigripes</name>
    <dbReference type="NCBI Taxonomy" id="182062"/>
    <lineage>
        <taxon>Eukaryota</taxon>
        <taxon>Fungi</taxon>
        <taxon>Dikarya</taxon>
        <taxon>Basidiomycota</taxon>
        <taxon>Agaricomycotina</taxon>
        <taxon>Agaricomycetes</taxon>
        <taxon>Agaricomycetidae</taxon>
        <taxon>Agaricales</taxon>
        <taxon>Marasmiineae</taxon>
        <taxon>Marasmiaceae</taxon>
        <taxon>Tetrapyrgos</taxon>
    </lineage>
</organism>
<keyword evidence="3" id="KW-1185">Reference proteome</keyword>
<feature type="compositionally biased region" description="Basic and acidic residues" evidence="1">
    <location>
        <begin position="17"/>
        <end position="27"/>
    </location>
</feature>
<evidence type="ECO:0000313" key="3">
    <source>
        <dbReference type="Proteomes" id="UP000559256"/>
    </source>
</evidence>
<dbReference type="Gene3D" id="3.40.50.300">
    <property type="entry name" value="P-loop containing nucleotide triphosphate hydrolases"/>
    <property type="match status" value="1"/>
</dbReference>
<name>A0A8H5C5F9_9AGAR</name>